<dbReference type="EMBL" id="KZ301992">
    <property type="protein sequence ID" value="PFH51072.1"/>
    <property type="molecule type" value="Genomic_DNA"/>
</dbReference>
<name>A0A2A9NTR8_9AGAR</name>
<feature type="transmembrane region" description="Helical" evidence="1">
    <location>
        <begin position="63"/>
        <end position="83"/>
    </location>
</feature>
<feature type="transmembrane region" description="Helical" evidence="1">
    <location>
        <begin position="20"/>
        <end position="42"/>
    </location>
</feature>
<dbReference type="OrthoDB" id="3258294at2759"/>
<gene>
    <name evidence="2" type="ORF">AMATHDRAFT_143407</name>
</gene>
<dbReference type="AlphaFoldDB" id="A0A2A9NTR8"/>
<feature type="transmembrane region" description="Helical" evidence="1">
    <location>
        <begin position="180"/>
        <end position="199"/>
    </location>
</feature>
<dbReference type="Proteomes" id="UP000242287">
    <property type="component" value="Unassembled WGS sequence"/>
</dbReference>
<feature type="transmembrane region" description="Helical" evidence="1">
    <location>
        <begin position="249"/>
        <end position="266"/>
    </location>
</feature>
<proteinExistence type="predicted"/>
<feature type="transmembrane region" description="Helical" evidence="1">
    <location>
        <begin position="131"/>
        <end position="150"/>
    </location>
</feature>
<evidence type="ECO:0000256" key="1">
    <source>
        <dbReference type="SAM" id="Phobius"/>
    </source>
</evidence>
<evidence type="ECO:0000313" key="3">
    <source>
        <dbReference type="Proteomes" id="UP000242287"/>
    </source>
</evidence>
<feature type="transmembrane region" description="Helical" evidence="1">
    <location>
        <begin position="220"/>
        <end position="243"/>
    </location>
</feature>
<organism evidence="2 3">
    <name type="scientific">Amanita thiersii Skay4041</name>
    <dbReference type="NCBI Taxonomy" id="703135"/>
    <lineage>
        <taxon>Eukaryota</taxon>
        <taxon>Fungi</taxon>
        <taxon>Dikarya</taxon>
        <taxon>Basidiomycota</taxon>
        <taxon>Agaricomycotina</taxon>
        <taxon>Agaricomycetes</taxon>
        <taxon>Agaricomycetidae</taxon>
        <taxon>Agaricales</taxon>
        <taxon>Pluteineae</taxon>
        <taxon>Amanitaceae</taxon>
        <taxon>Amanita</taxon>
    </lineage>
</organism>
<evidence type="ECO:0000313" key="2">
    <source>
        <dbReference type="EMBL" id="PFH51072.1"/>
    </source>
</evidence>
<sequence length="310" mass="35292">MKVPDTDETSKLLFLYKGNLIPLRVVLGALTWVLHDYCMYYISQPTKHSFKPQRWNVGKVLYFWIRYYTIVLLILDATRIHVFSHGGVVSETLCVVIAPFQRFVGAISLWTVEIIIQLRIYALFRCSRGVAVFNGLAFIASIAAFFWILIHNTLQRRELIRGAMHFPLPGCPTINTGLQAVQWLPATLYEVLLFWYALFKTIRGSPRVAAYGQRKPLSKVLLKDNMLYFFGVTCVLCFNNVMVAGKTRIPWFGFGPFHAALGIMTSRMMIRVLKTMAGDDVDDRLVVASLNWAQSEPRDDGVIIIGLFSL</sequence>
<keyword evidence="3" id="KW-1185">Reference proteome</keyword>
<protein>
    <submittedName>
        <fullName evidence="2">Uncharacterized protein</fullName>
    </submittedName>
</protein>
<keyword evidence="1" id="KW-0472">Membrane</keyword>
<reference evidence="2 3" key="1">
    <citation type="submission" date="2014-02" db="EMBL/GenBank/DDBJ databases">
        <title>Transposable element dynamics among asymbiotic and ectomycorrhizal Amanita fungi.</title>
        <authorList>
            <consortium name="DOE Joint Genome Institute"/>
            <person name="Hess J."/>
            <person name="Skrede I."/>
            <person name="Wolfe B."/>
            <person name="LaButti K."/>
            <person name="Ohm R.A."/>
            <person name="Grigoriev I.V."/>
            <person name="Pringle A."/>
        </authorList>
    </citation>
    <scope>NUCLEOTIDE SEQUENCE [LARGE SCALE GENOMIC DNA]</scope>
    <source>
        <strain evidence="2 3">SKay4041</strain>
    </source>
</reference>
<feature type="transmembrane region" description="Helical" evidence="1">
    <location>
        <begin position="103"/>
        <end position="124"/>
    </location>
</feature>
<keyword evidence="1" id="KW-0812">Transmembrane</keyword>
<accession>A0A2A9NTR8</accession>
<keyword evidence="1" id="KW-1133">Transmembrane helix</keyword>